<dbReference type="Pfam" id="PF01702">
    <property type="entry name" value="TGT"/>
    <property type="match status" value="1"/>
</dbReference>
<gene>
    <name evidence="2" type="primary">Contig12159.g13002</name>
    <name evidence="2" type="ORF">STYLEM_12043</name>
</gene>
<dbReference type="SUPFAM" id="SSF51713">
    <property type="entry name" value="tRNA-guanine transglycosylase"/>
    <property type="match status" value="1"/>
</dbReference>
<dbReference type="FunCoup" id="A0A078ALC0">
    <property type="interactions" value="135"/>
</dbReference>
<sequence>MLTPFAYSMDKEKMSGFNDDVHFQVNNRHKVNVQKYFDFAVQNQPDFIVSPCEQVTFTSGKQKRKRSQKAALKNFINFQKIVKQEDKNQMLLMPILLGDKDGLDNYEMRQIQQRFIDEDEDKSLYYQVQPAAYSEMKQFFNTMPKEKIRAHHGMGTPVDVLNGIISGIDLFESDYPLTMAERGIAILIEDVKIQRKEESQQGEDRDDYLFLEMSKMMQKKDQRTLVLSKEENKTSEEKLVKECECYTCKNYNRGYLYHLLEVKEMNANILIAIHNVHQYHRMFENIRENFDDLEGYFKEYVKVNCVDIEESQLVSNENA</sequence>
<evidence type="ECO:0000259" key="1">
    <source>
        <dbReference type="Pfam" id="PF01702"/>
    </source>
</evidence>
<dbReference type="Proteomes" id="UP000039865">
    <property type="component" value="Unassembled WGS sequence"/>
</dbReference>
<dbReference type="AlphaFoldDB" id="A0A078ALC0"/>
<dbReference type="PANTHER" id="PTHR46064">
    <property type="entry name" value="QUEUINE TRNA-RIBOSYLTRANSFERASE ACCESSORY SUBUNIT 2"/>
    <property type="match status" value="1"/>
</dbReference>
<dbReference type="InterPro" id="IPR036511">
    <property type="entry name" value="TGT-like_sf"/>
</dbReference>
<dbReference type="OMA" id="RNVEFPY"/>
<feature type="domain" description="tRNA-guanine(15) transglycosylase-like" evidence="1">
    <location>
        <begin position="18"/>
        <end position="302"/>
    </location>
</feature>
<dbReference type="InParanoid" id="A0A078ALC0"/>
<dbReference type="Gene3D" id="3.20.20.105">
    <property type="entry name" value="Queuine tRNA-ribosyltransferase-like"/>
    <property type="match status" value="1"/>
</dbReference>
<evidence type="ECO:0000313" key="3">
    <source>
        <dbReference type="Proteomes" id="UP000039865"/>
    </source>
</evidence>
<dbReference type="EMBL" id="CCKQ01011439">
    <property type="protein sequence ID" value="CDW83004.1"/>
    <property type="molecule type" value="Genomic_DNA"/>
</dbReference>
<evidence type="ECO:0000313" key="2">
    <source>
        <dbReference type="EMBL" id="CDW83004.1"/>
    </source>
</evidence>
<organism evidence="2 3">
    <name type="scientific">Stylonychia lemnae</name>
    <name type="common">Ciliate</name>
    <dbReference type="NCBI Taxonomy" id="5949"/>
    <lineage>
        <taxon>Eukaryota</taxon>
        <taxon>Sar</taxon>
        <taxon>Alveolata</taxon>
        <taxon>Ciliophora</taxon>
        <taxon>Intramacronucleata</taxon>
        <taxon>Spirotrichea</taxon>
        <taxon>Stichotrichia</taxon>
        <taxon>Sporadotrichida</taxon>
        <taxon>Oxytrichidae</taxon>
        <taxon>Stylonychinae</taxon>
        <taxon>Stylonychia</taxon>
    </lineage>
</organism>
<dbReference type="InterPro" id="IPR050852">
    <property type="entry name" value="Queuine_tRNA-ribosyltrfase"/>
</dbReference>
<keyword evidence="2" id="KW-0808">Transferase</keyword>
<dbReference type="OrthoDB" id="296240at2759"/>
<dbReference type="InterPro" id="IPR002616">
    <property type="entry name" value="tRNA_ribo_trans-like"/>
</dbReference>
<protein>
    <submittedName>
        <fullName evidence="2">Queuine trna-ribosyltransferase subunit qtrtd1</fullName>
    </submittedName>
</protein>
<proteinExistence type="predicted"/>
<reference evidence="2 3" key="1">
    <citation type="submission" date="2014-06" db="EMBL/GenBank/DDBJ databases">
        <authorList>
            <person name="Swart Estienne"/>
        </authorList>
    </citation>
    <scope>NUCLEOTIDE SEQUENCE [LARGE SCALE GENOMIC DNA]</scope>
    <source>
        <strain evidence="2 3">130c</strain>
    </source>
</reference>
<keyword evidence="3" id="KW-1185">Reference proteome</keyword>
<dbReference type="PANTHER" id="PTHR46064:SF1">
    <property type="entry name" value="QUEUINE TRNA-RIBOSYLTRANSFERASE ACCESSORY SUBUNIT 2"/>
    <property type="match status" value="1"/>
</dbReference>
<accession>A0A078ALC0</accession>
<dbReference type="NCBIfam" id="TIGR00449">
    <property type="entry name" value="tgt_general"/>
    <property type="match status" value="1"/>
</dbReference>
<dbReference type="GO" id="GO:0016740">
    <property type="term" value="F:transferase activity"/>
    <property type="evidence" value="ECO:0007669"/>
    <property type="project" value="UniProtKB-KW"/>
</dbReference>
<name>A0A078ALC0_STYLE</name>
<dbReference type="GO" id="GO:0006400">
    <property type="term" value="P:tRNA modification"/>
    <property type="evidence" value="ECO:0007669"/>
    <property type="project" value="InterPro"/>
</dbReference>